<proteinExistence type="predicted"/>
<dbReference type="Pfam" id="PF04127">
    <property type="entry name" value="DFP"/>
    <property type="match status" value="2"/>
</dbReference>
<dbReference type="GO" id="GO:0015937">
    <property type="term" value="P:coenzyme A biosynthetic process"/>
    <property type="evidence" value="ECO:0007669"/>
    <property type="project" value="UniProtKB-ARBA"/>
</dbReference>
<gene>
    <name evidence="2" type="primary">coab</name>
    <name evidence="2" type="ORF">EsVE80_18480</name>
</gene>
<dbReference type="GO" id="GO:0016874">
    <property type="term" value="F:ligase activity"/>
    <property type="evidence" value="ECO:0007669"/>
    <property type="project" value="UniProtKB-KW"/>
</dbReference>
<dbReference type="SUPFAM" id="SSF102645">
    <property type="entry name" value="CoaB-like"/>
    <property type="match status" value="1"/>
</dbReference>
<dbReference type="KEGG" id="esg:EsVE80_18480"/>
<evidence type="ECO:0000259" key="1">
    <source>
        <dbReference type="Pfam" id="PF04127"/>
    </source>
</evidence>
<dbReference type="EMBL" id="AP022822">
    <property type="protein sequence ID" value="BCA86325.1"/>
    <property type="molecule type" value="Genomic_DNA"/>
</dbReference>
<keyword evidence="3" id="KW-1185">Reference proteome</keyword>
<dbReference type="InterPro" id="IPR007085">
    <property type="entry name" value="DNA/pantothenate-metab_flavo_C"/>
</dbReference>
<evidence type="ECO:0000313" key="3">
    <source>
        <dbReference type="Proteomes" id="UP000502998"/>
    </source>
</evidence>
<dbReference type="Gene3D" id="3.40.50.10300">
    <property type="entry name" value="CoaB-like"/>
    <property type="match status" value="1"/>
</dbReference>
<accession>A0A679IL88</accession>
<dbReference type="InterPro" id="IPR035929">
    <property type="entry name" value="CoaB-like_sf"/>
</dbReference>
<reference evidence="2 3" key="1">
    <citation type="submission" date="2020-02" db="EMBL/GenBank/DDBJ databases">
        <title>Characterization of vanA genotype vancomycin-resistant Enterococcus saigonensis VE80.</title>
        <authorList>
            <person name="Harada T."/>
            <person name="Motooka D."/>
            <person name="Nakamura S."/>
            <person name="Yamamoto Y."/>
            <person name="Kawahara R."/>
            <person name="Kawatsu K."/>
        </authorList>
    </citation>
    <scope>NUCLEOTIDE SEQUENCE [LARGE SCALE GENOMIC DNA]</scope>
    <source>
        <strain evidence="2 3">VE80</strain>
    </source>
</reference>
<dbReference type="NCBIfam" id="TIGR02114">
    <property type="entry name" value="coaB_strep"/>
    <property type="match status" value="1"/>
</dbReference>
<evidence type="ECO:0000313" key="2">
    <source>
        <dbReference type="EMBL" id="BCA86325.1"/>
    </source>
</evidence>
<name>A0A679IL88_9ENTE</name>
<keyword evidence="2" id="KW-0436">Ligase</keyword>
<organism evidence="2 3">
    <name type="scientific">Enterococcus saigonensis</name>
    <dbReference type="NCBI Taxonomy" id="1805431"/>
    <lineage>
        <taxon>Bacteria</taxon>
        <taxon>Bacillati</taxon>
        <taxon>Bacillota</taxon>
        <taxon>Bacilli</taxon>
        <taxon>Lactobacillales</taxon>
        <taxon>Enterococcaceae</taxon>
        <taxon>Enterococcus</taxon>
    </lineage>
</organism>
<dbReference type="AlphaFoldDB" id="A0A679IL88"/>
<dbReference type="InterPro" id="IPR011848">
    <property type="entry name" value="CoaB_strep"/>
</dbReference>
<dbReference type="Proteomes" id="UP000502998">
    <property type="component" value="Chromosome"/>
</dbReference>
<dbReference type="RefSeq" id="WP_173103479.1">
    <property type="nucleotide sequence ID" value="NZ_AP022822.1"/>
</dbReference>
<feature type="domain" description="DNA/pantothenate metabolism flavoprotein C-terminal" evidence="1">
    <location>
        <begin position="135"/>
        <end position="246"/>
    </location>
</feature>
<sequence length="251" mass="27737">MRILITAGGTSEKIDDVRSITNHSSGRLGVAIANAFTSNFATIDYVTTKNAQKPEGENITLHFISDTKDLAETLTHLLTTNRYDAVIHSMAVSDFTPATSLSEAQLQTAFNHLITQSDAKTLSLDELQNWLSELKKQEISDKKISSDTDHLFLVLKKNPKIIHLIKKLQPSTLLVGFKLLVDVSFSELFDVAMKSIKQNSADFILANDLIEVGTTKHHGYLIAKDGSYKEATTKNEIADLIKTTIITATKF</sequence>
<protein>
    <submittedName>
        <fullName evidence="2">Phosphopantothenate--cysteine ligase</fullName>
    </submittedName>
</protein>
<feature type="domain" description="DNA/pantothenate metabolism flavoprotein C-terminal" evidence="1">
    <location>
        <begin position="2"/>
        <end position="101"/>
    </location>
</feature>